<dbReference type="Gramene" id="PAN47496">
    <property type="protein sequence ID" value="PAN47496"/>
    <property type="gene ID" value="PAHAL_9G296300"/>
</dbReference>
<feature type="compositionally biased region" description="Basic and acidic residues" evidence="1">
    <location>
        <begin position="139"/>
        <end position="151"/>
    </location>
</feature>
<accession>A0A2S3IMF6</accession>
<feature type="compositionally biased region" description="Low complexity" evidence="1">
    <location>
        <begin position="76"/>
        <end position="90"/>
    </location>
</feature>
<evidence type="ECO:0000313" key="2">
    <source>
        <dbReference type="EMBL" id="PAN47496.1"/>
    </source>
</evidence>
<proteinExistence type="predicted"/>
<feature type="region of interest" description="Disordered" evidence="1">
    <location>
        <begin position="24"/>
        <end position="151"/>
    </location>
</feature>
<feature type="compositionally biased region" description="Basic residues" evidence="1">
    <location>
        <begin position="24"/>
        <end position="34"/>
    </location>
</feature>
<dbReference type="Proteomes" id="UP000243499">
    <property type="component" value="Chromosome 9"/>
</dbReference>
<organism evidence="2">
    <name type="scientific">Panicum hallii</name>
    <dbReference type="NCBI Taxonomy" id="206008"/>
    <lineage>
        <taxon>Eukaryota</taxon>
        <taxon>Viridiplantae</taxon>
        <taxon>Streptophyta</taxon>
        <taxon>Embryophyta</taxon>
        <taxon>Tracheophyta</taxon>
        <taxon>Spermatophyta</taxon>
        <taxon>Magnoliopsida</taxon>
        <taxon>Liliopsida</taxon>
        <taxon>Poales</taxon>
        <taxon>Poaceae</taxon>
        <taxon>PACMAD clade</taxon>
        <taxon>Panicoideae</taxon>
        <taxon>Panicodae</taxon>
        <taxon>Paniceae</taxon>
        <taxon>Panicinae</taxon>
        <taxon>Panicum</taxon>
        <taxon>Panicum sect. Panicum</taxon>
    </lineage>
</organism>
<feature type="compositionally biased region" description="Polar residues" evidence="1">
    <location>
        <begin position="50"/>
        <end position="66"/>
    </location>
</feature>
<dbReference type="EMBL" id="CM008054">
    <property type="protein sequence ID" value="PAN47496.1"/>
    <property type="molecule type" value="Genomic_DNA"/>
</dbReference>
<evidence type="ECO:0000256" key="1">
    <source>
        <dbReference type="SAM" id="MobiDB-lite"/>
    </source>
</evidence>
<name>A0A2S3IMF6_9POAL</name>
<gene>
    <name evidence="2" type="ORF">PAHAL_9G296300</name>
</gene>
<protein>
    <submittedName>
        <fullName evidence="2">Uncharacterized protein</fullName>
    </submittedName>
</protein>
<feature type="compositionally biased region" description="Basic residues" evidence="1">
    <location>
        <begin position="128"/>
        <end position="138"/>
    </location>
</feature>
<dbReference type="AlphaFoldDB" id="A0A2S3IMF6"/>
<sequence>MSKKFEQQFHETIKVLWITFRKNIQQKKRRKKMRWPPPRSPAWRADKQSAGRSSSGPCRAPSSRTPASGLCALACRGSSAAGLPSSSAPRSLREITPPLAELRTCSLPAKRSSPEARKSELRIQQREKRGRGKRAEKRKGKDWPLDEDGKR</sequence>
<feature type="compositionally biased region" description="Basic and acidic residues" evidence="1">
    <location>
        <begin position="112"/>
        <end position="127"/>
    </location>
</feature>
<reference evidence="2" key="1">
    <citation type="submission" date="2018-04" db="EMBL/GenBank/DDBJ databases">
        <title>WGS assembly of Panicum hallii.</title>
        <authorList>
            <person name="Lovell J."/>
            <person name="Jenkins J."/>
            <person name="Lowry D."/>
            <person name="Mamidi S."/>
            <person name="Sreedasyam A."/>
            <person name="Weng X."/>
            <person name="Barry K."/>
            <person name="Bonette J."/>
            <person name="Campitelli B."/>
            <person name="Daum C."/>
            <person name="Gordon S."/>
            <person name="Gould B."/>
            <person name="Lipzen A."/>
            <person name="Macqueen A."/>
            <person name="Palacio-Mejia J."/>
            <person name="Plott C."/>
            <person name="Shakirov E."/>
            <person name="Shu S."/>
            <person name="Yoshinaga Y."/>
            <person name="Zane M."/>
            <person name="Rokhsar D."/>
            <person name="Grimwood J."/>
            <person name="Schmutz J."/>
            <person name="Juenger T."/>
        </authorList>
    </citation>
    <scope>NUCLEOTIDE SEQUENCE [LARGE SCALE GENOMIC DNA]</scope>
    <source>
        <strain evidence="2">FIL2</strain>
    </source>
</reference>